<dbReference type="PANTHER" id="PTHR36180">
    <property type="entry name" value="DNA-BINDING PROTEIN-RELATED-RELATED"/>
    <property type="match status" value="1"/>
</dbReference>
<evidence type="ECO:0000259" key="1">
    <source>
        <dbReference type="PROSITE" id="PS51750"/>
    </source>
</evidence>
<dbReference type="PANTHER" id="PTHR36180:SF2">
    <property type="entry name" value="BRO FAMILY PROTEIN"/>
    <property type="match status" value="1"/>
</dbReference>
<evidence type="ECO:0000313" key="2">
    <source>
        <dbReference type="EMBL" id="NHN31196.1"/>
    </source>
</evidence>
<dbReference type="RefSeq" id="WP_166151005.1">
    <property type="nucleotide sequence ID" value="NZ_JAAOIW010000005.1"/>
</dbReference>
<dbReference type="Proteomes" id="UP001165962">
    <property type="component" value="Unassembled WGS sequence"/>
</dbReference>
<accession>A0ABX0JB71</accession>
<dbReference type="SMART" id="SM01040">
    <property type="entry name" value="Bro-N"/>
    <property type="match status" value="1"/>
</dbReference>
<reference evidence="2" key="1">
    <citation type="submission" date="2020-03" db="EMBL/GenBank/DDBJ databases">
        <title>Draft sequencing of Paenibacilllus sp. S3N08.</title>
        <authorList>
            <person name="Kim D.-U."/>
        </authorList>
    </citation>
    <scope>NUCLEOTIDE SEQUENCE</scope>
    <source>
        <strain evidence="2">S3N08</strain>
    </source>
</reference>
<dbReference type="Pfam" id="PF02498">
    <property type="entry name" value="Bro-N"/>
    <property type="match status" value="1"/>
</dbReference>
<name>A0ABX0JB71_9BACL</name>
<dbReference type="EMBL" id="JAAOIW010000005">
    <property type="protein sequence ID" value="NHN31196.1"/>
    <property type="molecule type" value="Genomic_DNA"/>
</dbReference>
<comment type="caution">
    <text evidence="2">The sequence shown here is derived from an EMBL/GenBank/DDBJ whole genome shotgun (WGS) entry which is preliminary data.</text>
</comment>
<dbReference type="InterPro" id="IPR003497">
    <property type="entry name" value="BRO_N_domain"/>
</dbReference>
<organism evidence="2 3">
    <name type="scientific">Paenibacillus agricola</name>
    <dbReference type="NCBI Taxonomy" id="2716264"/>
    <lineage>
        <taxon>Bacteria</taxon>
        <taxon>Bacillati</taxon>
        <taxon>Bacillota</taxon>
        <taxon>Bacilli</taxon>
        <taxon>Bacillales</taxon>
        <taxon>Paenibacillaceae</taxon>
        <taxon>Paenibacillus</taxon>
    </lineage>
</organism>
<dbReference type="InterPro" id="IPR005039">
    <property type="entry name" value="Ant_C"/>
</dbReference>
<gene>
    <name evidence="2" type="ORF">G9U52_15255</name>
</gene>
<sequence length="237" mass="26684">MRQIQHVFNYEENEVRTVVVNGEPWWVVKDICESIGLSNPTEAIRALDADEKSTLRISEGGPEANIISEAGLYSLIIRSSKPEAKAFKRWITHEVLPSIRQNGMYATDSLLDDPELLLKTVTRLHEERQLRLSAEKVIAEQSPKVEAFDTFMFAEGTQSMAQVAKAIGLGRNTMFNKLRVLKVLTQENVPYQQYINSGYFEVVEAVRKVKGVVTAFPTTRVTPKGIDFIARRLSNAA</sequence>
<feature type="domain" description="Bro-N" evidence="1">
    <location>
        <begin position="1"/>
        <end position="103"/>
    </location>
</feature>
<dbReference type="PROSITE" id="PS51750">
    <property type="entry name" value="BRO_N"/>
    <property type="match status" value="1"/>
</dbReference>
<dbReference type="Pfam" id="PF03374">
    <property type="entry name" value="ANT"/>
    <property type="match status" value="1"/>
</dbReference>
<evidence type="ECO:0000313" key="3">
    <source>
        <dbReference type="Proteomes" id="UP001165962"/>
    </source>
</evidence>
<protein>
    <submittedName>
        <fullName evidence="2">Phage repressor protein/antirepressor Ant</fullName>
    </submittedName>
</protein>
<keyword evidence="3" id="KW-1185">Reference proteome</keyword>
<proteinExistence type="predicted"/>